<evidence type="ECO:0000313" key="3">
    <source>
        <dbReference type="Proteomes" id="UP000018211"/>
    </source>
</evidence>
<dbReference type="PANTHER" id="PTHR43617">
    <property type="entry name" value="L-AMINO ACID N-ACETYLTRANSFERASE"/>
    <property type="match status" value="1"/>
</dbReference>
<dbReference type="Pfam" id="PF00583">
    <property type="entry name" value="Acetyltransf_1"/>
    <property type="match status" value="1"/>
</dbReference>
<dbReference type="EMBL" id="CAOF01000150">
    <property type="protein sequence ID" value="CCO48626.1"/>
    <property type="molecule type" value="Genomic_DNA"/>
</dbReference>
<evidence type="ECO:0000313" key="2">
    <source>
        <dbReference type="EMBL" id="CCO48626.1"/>
    </source>
</evidence>
<gene>
    <name evidence="2" type="ORF">VIBNISOn1_570016</name>
</gene>
<dbReference type="Proteomes" id="UP000018211">
    <property type="component" value="Unassembled WGS sequence"/>
</dbReference>
<evidence type="ECO:0000259" key="1">
    <source>
        <dbReference type="PROSITE" id="PS51186"/>
    </source>
</evidence>
<name>A0AAV2VVA6_9VIBR</name>
<protein>
    <submittedName>
        <fullName evidence="2">Acyl-CoA N-acyltransferase</fullName>
    </submittedName>
</protein>
<dbReference type="RefSeq" id="WP_022613057.1">
    <property type="nucleotide sequence ID" value="NZ_LK391965.1"/>
</dbReference>
<dbReference type="InterPro" id="IPR050276">
    <property type="entry name" value="MshD_Acetyltransferase"/>
</dbReference>
<dbReference type="InterPro" id="IPR000182">
    <property type="entry name" value="GNAT_dom"/>
</dbReference>
<dbReference type="AlphaFoldDB" id="A0AAV2VVA6"/>
<dbReference type="GO" id="GO:0016747">
    <property type="term" value="F:acyltransferase activity, transferring groups other than amino-acyl groups"/>
    <property type="evidence" value="ECO:0007669"/>
    <property type="project" value="InterPro"/>
</dbReference>
<feature type="domain" description="N-acetyltransferase" evidence="1">
    <location>
        <begin position="20"/>
        <end position="178"/>
    </location>
</feature>
<dbReference type="Gene3D" id="3.40.630.30">
    <property type="match status" value="1"/>
</dbReference>
<proteinExistence type="predicted"/>
<dbReference type="SUPFAM" id="SSF55729">
    <property type="entry name" value="Acyl-CoA N-acyltransferases (Nat)"/>
    <property type="match status" value="1"/>
</dbReference>
<reference evidence="2 3" key="1">
    <citation type="journal article" date="2013" name="ISME J.">
        <title>Comparative genomics of pathogenic lineages of Vibrio nigripulchritudo identifies virulence-associated traits.</title>
        <authorList>
            <person name="Goudenege D."/>
            <person name="Labreuche Y."/>
            <person name="Krin E."/>
            <person name="Ansquer D."/>
            <person name="Mangenot S."/>
            <person name="Calteau A."/>
            <person name="Medigue C."/>
            <person name="Mazel D."/>
            <person name="Polz M.F."/>
            <person name="Le Roux F."/>
        </authorList>
    </citation>
    <scope>NUCLEOTIDE SEQUENCE [LARGE SCALE GENOMIC DNA]</scope>
    <source>
        <strain evidence="2 3">SOn1</strain>
    </source>
</reference>
<sequence length="179" mass="20849">MFYHQWESQNLVYSEFKDDEMLLAKSLFDKNACCQNVDPTFQVWPESEYLALIQKSAATKTAEDAEAFYLRKISTKSGEVIGYIQFEFNAPKHGTLWIPMLTISPEFQAKGYGAEIVESAIAQACRYMPIKEVGLNVYAENVRAFRFWYKQGFKEIRAFEPEMELGKEYHCLELYRTTL</sequence>
<dbReference type="PROSITE" id="PS51186">
    <property type="entry name" value="GNAT"/>
    <property type="match status" value="1"/>
</dbReference>
<dbReference type="CDD" id="cd04301">
    <property type="entry name" value="NAT_SF"/>
    <property type="match status" value="1"/>
</dbReference>
<comment type="caution">
    <text evidence="2">The sequence shown here is derived from an EMBL/GenBank/DDBJ whole genome shotgun (WGS) entry which is preliminary data.</text>
</comment>
<dbReference type="InterPro" id="IPR016181">
    <property type="entry name" value="Acyl_CoA_acyltransferase"/>
</dbReference>
<accession>A0AAV2VVA6</accession>
<organism evidence="2 3">
    <name type="scientific">Vibrio nigripulchritudo SOn1</name>
    <dbReference type="NCBI Taxonomy" id="1238450"/>
    <lineage>
        <taxon>Bacteria</taxon>
        <taxon>Pseudomonadati</taxon>
        <taxon>Pseudomonadota</taxon>
        <taxon>Gammaproteobacteria</taxon>
        <taxon>Vibrionales</taxon>
        <taxon>Vibrionaceae</taxon>
        <taxon>Vibrio</taxon>
    </lineage>
</organism>